<sequence>MVISNDEFSHLYQKALKLKLSEPQSAKKILDQLLLKNLNSIQKVKCLTKLSHLFIFSNELNKSKEYLLKAKIIAEKAGYQFELAEIFFLYGKVYRDLGLFDDAIRSDQMALSIYEKLGKFESAFGVRTDLAYMLYLNGKISEAKHLFSINIKNSQSNKISNLEKARVFNNIGILYESEGALEHTISNYEKALELFREISYHNAVGISLLNLADIYFLTGRIKKAEDCLKEGLTIATNESESSLEGGMLTSYAYFFANIGKLKKSQLFFEKAMQFFKDSDSPQIKIETLYKYSFFWMLKGNAIKAHELLKEAYDIVIEFKVTVFAVDICISLSEISLGFKNFPLVFHYLKEADRIARLKKSESEYIKVLIQKARIELRLQQYDLAEIDLIRASYISEEKHNLILHNNALLLLTLAYLLKYKKTMDQSDFNHAFDYIQKAINFTREKNLIPKLITSLIIQGILLGIKKQVENVKKIFGEAIELAEKCEIPNLILTSQNTYTFTLNQINGEGISVDSKDTNSFFIQFAIDEINSATSTFNQKKLKKGDQNQIYLVLFKVDEIMGPDVMLADNLDPNDSNWYKDLILSGSLYTSALGQGHKYHQGLFGLLPFGGGNLRALIYATIINDCTQTSERQHGKAYILFTLIFPEELKQIFTDRQKIESIFIEEMNTLTEASQIDKEKMKSIRNKIIKNLIEY</sequence>
<keyword evidence="2" id="KW-0963">Cytoplasm</keyword>
<keyword evidence="4" id="KW-0802">TPR repeat</keyword>
<evidence type="ECO:0000313" key="5">
    <source>
        <dbReference type="EMBL" id="UYP45386.1"/>
    </source>
</evidence>
<proteinExistence type="predicted"/>
<dbReference type="InterPro" id="IPR051476">
    <property type="entry name" value="Bac_ResReg_Asp_Phosphatase"/>
</dbReference>
<evidence type="ECO:0000256" key="4">
    <source>
        <dbReference type="ARBA" id="ARBA00022803"/>
    </source>
</evidence>
<evidence type="ECO:0000256" key="3">
    <source>
        <dbReference type="ARBA" id="ARBA00022737"/>
    </source>
</evidence>
<dbReference type="InterPro" id="IPR011990">
    <property type="entry name" value="TPR-like_helical_dom_sf"/>
</dbReference>
<evidence type="ECO:0000256" key="2">
    <source>
        <dbReference type="ARBA" id="ARBA00022490"/>
    </source>
</evidence>
<evidence type="ECO:0008006" key="7">
    <source>
        <dbReference type="Google" id="ProtNLM"/>
    </source>
</evidence>
<dbReference type="InterPro" id="IPR019734">
    <property type="entry name" value="TPR_rpt"/>
</dbReference>
<name>A0ABY6HPE4_9ARCH</name>
<organism evidence="5 6">
    <name type="scientific">Candidatus Lokiarchaeum ossiferum</name>
    <dbReference type="NCBI Taxonomy" id="2951803"/>
    <lineage>
        <taxon>Archaea</taxon>
        <taxon>Promethearchaeati</taxon>
        <taxon>Promethearchaeota</taxon>
        <taxon>Promethearchaeia</taxon>
        <taxon>Promethearchaeales</taxon>
        <taxon>Promethearchaeaceae</taxon>
        <taxon>Candidatus Lokiarchaeum</taxon>
    </lineage>
</organism>
<dbReference type="Pfam" id="PF13424">
    <property type="entry name" value="TPR_12"/>
    <property type="match status" value="1"/>
</dbReference>
<dbReference type="Gene3D" id="1.25.40.10">
    <property type="entry name" value="Tetratricopeptide repeat domain"/>
    <property type="match status" value="2"/>
</dbReference>
<reference evidence="5" key="1">
    <citation type="submission" date="2022-09" db="EMBL/GenBank/DDBJ databases">
        <title>Actin cytoskeleton and complex cell architecture in an #Asgard archaeon.</title>
        <authorList>
            <person name="Ponce Toledo R.I."/>
            <person name="Schleper C."/>
            <person name="Rodrigues Oliveira T."/>
            <person name="Wollweber F."/>
            <person name="Xu J."/>
            <person name="Rittmann S."/>
            <person name="Klingl A."/>
            <person name="Pilhofer M."/>
        </authorList>
    </citation>
    <scope>NUCLEOTIDE SEQUENCE</scope>
    <source>
        <strain evidence="5">B-35</strain>
    </source>
</reference>
<keyword evidence="3" id="KW-0677">Repeat</keyword>
<evidence type="ECO:0000313" key="6">
    <source>
        <dbReference type="Proteomes" id="UP001208689"/>
    </source>
</evidence>
<dbReference type="PANTHER" id="PTHR46630">
    <property type="entry name" value="TETRATRICOPEPTIDE REPEAT PROTEIN 29"/>
    <property type="match status" value="1"/>
</dbReference>
<accession>A0ABY6HPE4</accession>
<dbReference type="PANTHER" id="PTHR46630:SF1">
    <property type="entry name" value="TETRATRICOPEPTIDE REPEAT PROTEIN 29"/>
    <property type="match status" value="1"/>
</dbReference>
<evidence type="ECO:0000256" key="1">
    <source>
        <dbReference type="ARBA" id="ARBA00004496"/>
    </source>
</evidence>
<dbReference type="Proteomes" id="UP001208689">
    <property type="component" value="Chromosome"/>
</dbReference>
<dbReference type="SUPFAM" id="SSF48452">
    <property type="entry name" value="TPR-like"/>
    <property type="match status" value="2"/>
</dbReference>
<dbReference type="SMART" id="SM00028">
    <property type="entry name" value="TPR"/>
    <property type="match status" value="6"/>
</dbReference>
<keyword evidence="6" id="KW-1185">Reference proteome</keyword>
<protein>
    <recommendedName>
        <fullName evidence="7">Tetratricopeptide repeat protein</fullName>
    </recommendedName>
</protein>
<dbReference type="EMBL" id="CP104013">
    <property type="protein sequence ID" value="UYP45386.1"/>
    <property type="molecule type" value="Genomic_DNA"/>
</dbReference>
<gene>
    <name evidence="5" type="ORF">NEF87_001671</name>
</gene>
<comment type="subcellular location">
    <subcellularLocation>
        <location evidence="1">Cytoplasm</location>
    </subcellularLocation>
</comment>